<dbReference type="EMBL" id="LUTY01002809">
    <property type="protein sequence ID" value="OAD19414.1"/>
    <property type="molecule type" value="Genomic_DNA"/>
</dbReference>
<feature type="region of interest" description="Disordered" evidence="1">
    <location>
        <begin position="1"/>
        <end position="77"/>
    </location>
</feature>
<feature type="compositionally biased region" description="Polar residues" evidence="1">
    <location>
        <begin position="7"/>
        <end position="20"/>
    </location>
</feature>
<sequence>MSDTEEITGQRNPADTGETTESGKNKAQESGENQTINPENPTEVENTLDPVEAEPPVETEETTELGEDHTQESGGEALGATNTRLNQEITQNGATINGPQANVTGNIDKLQFLFGPDKEADFKDPTTPFPAKPSELPDFELQGELEKHYNKLQQERIILINCLDENISLAASYAIAERLESYEKRMLSFSGENRQKTDLHVGIFANEKMKKSGEKLTVFVNLSSYSQSFFDSMFIKDRLEVEGIKQTFCKNNIMLVCIVNSDLIRDTLKTQQASFRFHHWNIWFLPHLLRNYFSEPEANYFEKKVLEQKQYGLWGKNLDDGDFYKLIQRYLRNDVEQFKEEVEKRTKYCEGNNVDDFLNSLQTVKLDNLFEGDDPLKKTVLYMVTFFPDLSPHDFEQMVLLLLADQKTTVYQDSRKENQNGVEKTVATPVEKNLTEIWEKNHRQILKDCHVKMVRSENDSLIVDFSEPYLRGELKRYFKQEDFLYLQRQFENLRDAGLLFNFDISDKVIENLITLSAEMAVSDPNYYGGERLVNIVVGLKQQLTSQRKTEIVIRLSKFIREMLNYPQLKEMIKEFLEKLMQAQHHDLILVIILGVTQRLQFASQFDALYWIKRLLDQGQTEIKDQAYDMLFQHAKQSGSRIYELLEMIKAWLPDLDRNVEKYSFANRYMLLFFIAYCGYTFSKFDENKYGQWPSKYPLFATIQENDEDSVNKLKLLVYWIFHPGIQSFLDNSLRDKGISGIQINANALRADFLDAWFAILLGFKQEAAHPEALVISDMLLQQIHDVISNNYDAKNGQKIKKAILEFWKLKQDIYLDRATKLKERSQKINSN</sequence>
<dbReference type="Proteomes" id="UP000076962">
    <property type="component" value="Unassembled WGS sequence"/>
</dbReference>
<gene>
    <name evidence="2" type="ORF">THIOM_004951</name>
</gene>
<keyword evidence="3" id="KW-1185">Reference proteome</keyword>
<organism evidence="2 3">
    <name type="scientific">Candidatus Thiomargarita nelsonii</name>
    <dbReference type="NCBI Taxonomy" id="1003181"/>
    <lineage>
        <taxon>Bacteria</taxon>
        <taxon>Pseudomonadati</taxon>
        <taxon>Pseudomonadota</taxon>
        <taxon>Gammaproteobacteria</taxon>
        <taxon>Thiotrichales</taxon>
        <taxon>Thiotrichaceae</taxon>
        <taxon>Thiomargarita</taxon>
    </lineage>
</organism>
<evidence type="ECO:0000256" key="1">
    <source>
        <dbReference type="SAM" id="MobiDB-lite"/>
    </source>
</evidence>
<proteinExistence type="predicted"/>
<feature type="compositionally biased region" description="Acidic residues" evidence="1">
    <location>
        <begin position="51"/>
        <end position="65"/>
    </location>
</feature>
<dbReference type="AlphaFoldDB" id="A0A0A6P0E6"/>
<feature type="compositionally biased region" description="Polar residues" evidence="1">
    <location>
        <begin position="30"/>
        <end position="45"/>
    </location>
</feature>
<comment type="caution">
    <text evidence="2">The sequence shown here is derived from an EMBL/GenBank/DDBJ whole genome shotgun (WGS) entry which is preliminary data.</text>
</comment>
<name>A0A0A6P0E6_9GAMM</name>
<accession>A0A0A6P0E6</accession>
<evidence type="ECO:0000313" key="3">
    <source>
        <dbReference type="Proteomes" id="UP000076962"/>
    </source>
</evidence>
<reference evidence="2 3" key="1">
    <citation type="submission" date="2016-05" db="EMBL/GenBank/DDBJ databases">
        <title>Single-cell genome of chain-forming Candidatus Thiomargarita nelsonii and comparison to other large sulfur-oxidizing bacteria.</title>
        <authorList>
            <person name="Winkel M."/>
            <person name="Salman V."/>
            <person name="Woyke T."/>
            <person name="Schulz-Vogt H."/>
            <person name="Richter M."/>
            <person name="Flood B."/>
            <person name="Bailey J."/>
            <person name="Amann R."/>
            <person name="Mussmann M."/>
        </authorList>
    </citation>
    <scope>NUCLEOTIDE SEQUENCE [LARGE SCALE GENOMIC DNA]</scope>
    <source>
        <strain evidence="2 3">THI036</strain>
    </source>
</reference>
<evidence type="ECO:0000313" key="2">
    <source>
        <dbReference type="EMBL" id="OAD19414.1"/>
    </source>
</evidence>
<protein>
    <submittedName>
        <fullName evidence="2">Uncharacterized protein</fullName>
    </submittedName>
</protein>